<evidence type="ECO:0000313" key="19">
    <source>
        <dbReference type="Proteomes" id="UP001321749"/>
    </source>
</evidence>
<dbReference type="Gene3D" id="3.30.50.10">
    <property type="entry name" value="Erythroid Transcription Factor GATA-1, subunit A"/>
    <property type="match status" value="2"/>
</dbReference>
<feature type="compositionally biased region" description="Low complexity" evidence="15">
    <location>
        <begin position="12"/>
        <end position="31"/>
    </location>
</feature>
<feature type="compositionally biased region" description="Polar residues" evidence="15">
    <location>
        <begin position="377"/>
        <end position="401"/>
    </location>
</feature>
<dbReference type="CDD" id="cd00202">
    <property type="entry name" value="ZnF_GATA"/>
    <property type="match status" value="2"/>
</dbReference>
<evidence type="ECO:0000256" key="4">
    <source>
        <dbReference type="ARBA" id="ARBA00022723"/>
    </source>
</evidence>
<keyword evidence="14" id="KW-0175">Coiled coil</keyword>
<evidence type="ECO:0000256" key="15">
    <source>
        <dbReference type="SAM" id="MobiDB-lite"/>
    </source>
</evidence>
<dbReference type="InterPro" id="IPR013088">
    <property type="entry name" value="Znf_NHR/GATA"/>
</dbReference>
<keyword evidence="5" id="KW-0677">Repeat</keyword>
<dbReference type="GO" id="GO:0000122">
    <property type="term" value="P:negative regulation of transcription by RNA polymerase II"/>
    <property type="evidence" value="ECO:0007669"/>
    <property type="project" value="TreeGrafter"/>
</dbReference>
<feature type="region of interest" description="Disordered" evidence="15">
    <location>
        <begin position="141"/>
        <end position="163"/>
    </location>
</feature>
<evidence type="ECO:0000256" key="10">
    <source>
        <dbReference type="ARBA" id="ARBA00023136"/>
    </source>
</evidence>
<evidence type="ECO:0000256" key="3">
    <source>
        <dbReference type="ARBA" id="ARBA00022692"/>
    </source>
</evidence>
<feature type="compositionally biased region" description="Polar residues" evidence="15">
    <location>
        <begin position="81"/>
        <end position="102"/>
    </location>
</feature>
<keyword evidence="11" id="KW-0804">Transcription</keyword>
<evidence type="ECO:0000313" key="18">
    <source>
        <dbReference type="EMBL" id="KAK4465241.1"/>
    </source>
</evidence>
<feature type="compositionally biased region" description="Polar residues" evidence="15">
    <location>
        <begin position="492"/>
        <end position="503"/>
    </location>
</feature>
<feature type="transmembrane region" description="Helical" evidence="16">
    <location>
        <begin position="582"/>
        <end position="601"/>
    </location>
</feature>
<evidence type="ECO:0000256" key="5">
    <source>
        <dbReference type="ARBA" id="ARBA00022737"/>
    </source>
</evidence>
<accession>A0AAV9HZR0</accession>
<dbReference type="Pfam" id="PF00320">
    <property type="entry name" value="GATA"/>
    <property type="match status" value="2"/>
</dbReference>
<feature type="domain" description="GATA-type" evidence="17">
    <location>
        <begin position="97"/>
        <end position="154"/>
    </location>
</feature>
<feature type="transmembrane region" description="Helical" evidence="16">
    <location>
        <begin position="613"/>
        <end position="633"/>
    </location>
</feature>
<feature type="region of interest" description="Disordered" evidence="15">
    <location>
        <begin position="1"/>
        <end position="102"/>
    </location>
</feature>
<dbReference type="PANTHER" id="PTHR10071:SF335">
    <property type="entry name" value="IRON-SENSING TRANSCRIPTIONAL REPRESSOR-RELATED"/>
    <property type="match status" value="1"/>
</dbReference>
<evidence type="ECO:0000256" key="9">
    <source>
        <dbReference type="ARBA" id="ARBA00023015"/>
    </source>
</evidence>
<proteinExistence type="predicted"/>
<feature type="compositionally biased region" description="Low complexity" evidence="15">
    <location>
        <begin position="366"/>
        <end position="376"/>
    </location>
</feature>
<feature type="region of interest" description="Disordered" evidence="15">
    <location>
        <begin position="423"/>
        <end position="503"/>
    </location>
</feature>
<gene>
    <name evidence="18" type="ORF">QBC42DRAFT_283634</name>
</gene>
<evidence type="ECO:0000256" key="2">
    <source>
        <dbReference type="ARBA" id="ARBA00004141"/>
    </source>
</evidence>
<dbReference type="EMBL" id="MU864941">
    <property type="protein sequence ID" value="KAK4465241.1"/>
    <property type="molecule type" value="Genomic_DNA"/>
</dbReference>
<keyword evidence="12" id="KW-0539">Nucleus</keyword>
<evidence type="ECO:0000256" key="13">
    <source>
        <dbReference type="PROSITE-ProRule" id="PRU00094"/>
    </source>
</evidence>
<dbReference type="GO" id="GO:0000978">
    <property type="term" value="F:RNA polymerase II cis-regulatory region sequence-specific DNA binding"/>
    <property type="evidence" value="ECO:0007669"/>
    <property type="project" value="TreeGrafter"/>
</dbReference>
<feature type="domain" description="GATA-type" evidence="17">
    <location>
        <begin position="265"/>
        <end position="312"/>
    </location>
</feature>
<name>A0AAV9HZR0_9PEZI</name>
<evidence type="ECO:0000256" key="12">
    <source>
        <dbReference type="ARBA" id="ARBA00023242"/>
    </source>
</evidence>
<protein>
    <submittedName>
        <fullName evidence="18">COPI associated protein-domain-containing protein</fullName>
    </submittedName>
</protein>
<dbReference type="GO" id="GO:0008270">
    <property type="term" value="F:zinc ion binding"/>
    <property type="evidence" value="ECO:0007669"/>
    <property type="project" value="UniProtKB-KW"/>
</dbReference>
<dbReference type="GO" id="GO:0005634">
    <property type="term" value="C:nucleus"/>
    <property type="evidence" value="ECO:0007669"/>
    <property type="project" value="UniProtKB-SubCell"/>
</dbReference>
<evidence type="ECO:0000256" key="1">
    <source>
        <dbReference type="ARBA" id="ARBA00004123"/>
    </source>
</evidence>
<dbReference type="SMART" id="SM00401">
    <property type="entry name" value="ZnF_GATA"/>
    <property type="match status" value="2"/>
</dbReference>
<feature type="transmembrane region" description="Helical" evidence="16">
    <location>
        <begin position="639"/>
        <end position="658"/>
    </location>
</feature>
<keyword evidence="19" id="KW-1185">Reference proteome</keyword>
<reference evidence="18" key="2">
    <citation type="submission" date="2023-06" db="EMBL/GenBank/DDBJ databases">
        <authorList>
            <consortium name="Lawrence Berkeley National Laboratory"/>
            <person name="Mondo S.J."/>
            <person name="Hensen N."/>
            <person name="Bonometti L."/>
            <person name="Westerberg I."/>
            <person name="Brannstrom I.O."/>
            <person name="Guillou S."/>
            <person name="Cros-Aarteil S."/>
            <person name="Calhoun S."/>
            <person name="Haridas S."/>
            <person name="Kuo A."/>
            <person name="Pangilinan J."/>
            <person name="Riley R."/>
            <person name="Labutti K."/>
            <person name="Andreopoulos B."/>
            <person name="Lipzen A."/>
            <person name="Chen C."/>
            <person name="Yanf M."/>
            <person name="Daum C."/>
            <person name="Ng V."/>
            <person name="Clum A."/>
            <person name="Steindorff A."/>
            <person name="Ohm R."/>
            <person name="Martin F."/>
            <person name="Silar P."/>
            <person name="Natvig D."/>
            <person name="Lalanne C."/>
            <person name="Gautier V."/>
            <person name="Ament-Velasquez S.L."/>
            <person name="Kruys A."/>
            <person name="Hutchinson M.I."/>
            <person name="Powell A.J."/>
            <person name="Barry K."/>
            <person name="Miller A.N."/>
            <person name="Grigoriev I.V."/>
            <person name="Debuchy R."/>
            <person name="Gladieux P."/>
            <person name="Thoren M.H."/>
            <person name="Johannesson H."/>
        </authorList>
    </citation>
    <scope>NUCLEOTIDE SEQUENCE</scope>
    <source>
        <strain evidence="18">PSN324</strain>
    </source>
</reference>
<organism evidence="18 19">
    <name type="scientific">Cladorrhinum samala</name>
    <dbReference type="NCBI Taxonomy" id="585594"/>
    <lineage>
        <taxon>Eukaryota</taxon>
        <taxon>Fungi</taxon>
        <taxon>Dikarya</taxon>
        <taxon>Ascomycota</taxon>
        <taxon>Pezizomycotina</taxon>
        <taxon>Sordariomycetes</taxon>
        <taxon>Sordariomycetidae</taxon>
        <taxon>Sordariales</taxon>
        <taxon>Podosporaceae</taxon>
        <taxon>Cladorrhinum</taxon>
    </lineage>
</organism>
<evidence type="ECO:0000259" key="17">
    <source>
        <dbReference type="PROSITE" id="PS50114"/>
    </source>
</evidence>
<dbReference type="GO" id="GO:0006879">
    <property type="term" value="P:intracellular iron ion homeostasis"/>
    <property type="evidence" value="ECO:0007669"/>
    <property type="project" value="UniProtKB-ARBA"/>
</dbReference>
<dbReference type="FunFam" id="3.30.50.10:FF:000039">
    <property type="entry name" value="Siderophore transcription factor SreA"/>
    <property type="match status" value="1"/>
</dbReference>
<dbReference type="Proteomes" id="UP001321749">
    <property type="component" value="Unassembled WGS sequence"/>
</dbReference>
<comment type="caution">
    <text evidence="18">The sequence shown here is derived from an EMBL/GenBank/DDBJ whole genome shotgun (WGS) entry which is preliminary data.</text>
</comment>
<keyword evidence="6 13" id="KW-0863">Zinc-finger</keyword>
<dbReference type="SUPFAM" id="SSF57716">
    <property type="entry name" value="Glucocorticoid receptor-like (DNA-binding domain)"/>
    <property type="match status" value="2"/>
</dbReference>
<dbReference type="InterPro" id="IPR039355">
    <property type="entry name" value="Transcription_factor_GATA"/>
</dbReference>
<comment type="subcellular location">
    <subcellularLocation>
        <location evidence="2">Membrane</location>
        <topology evidence="2">Multi-pass membrane protein</topology>
    </subcellularLocation>
    <subcellularLocation>
        <location evidence="1">Nucleus</location>
    </subcellularLocation>
</comment>
<dbReference type="GO" id="GO:0034757">
    <property type="term" value="P:negative regulation of iron ion transport"/>
    <property type="evidence" value="ECO:0007669"/>
    <property type="project" value="UniProtKB-ARBA"/>
</dbReference>
<dbReference type="InterPro" id="IPR013714">
    <property type="entry name" value="Golgi_TVP15"/>
</dbReference>
<keyword evidence="7" id="KW-0862">Zinc</keyword>
<evidence type="ECO:0000256" key="7">
    <source>
        <dbReference type="ARBA" id="ARBA00022833"/>
    </source>
</evidence>
<evidence type="ECO:0000256" key="16">
    <source>
        <dbReference type="SAM" id="Phobius"/>
    </source>
</evidence>
<dbReference type="PROSITE" id="PS50114">
    <property type="entry name" value="GATA_ZN_FINGER_2"/>
    <property type="match status" value="2"/>
</dbReference>
<keyword evidence="8 16" id="KW-1133">Transmembrane helix</keyword>
<dbReference type="PANTHER" id="PTHR10071">
    <property type="entry name" value="TRANSCRIPTION FACTOR GATA FAMILY MEMBER"/>
    <property type="match status" value="1"/>
</dbReference>
<keyword evidence="10 16" id="KW-0472">Membrane</keyword>
<evidence type="ECO:0000256" key="6">
    <source>
        <dbReference type="ARBA" id="ARBA00022771"/>
    </source>
</evidence>
<feature type="compositionally biased region" description="Basic and acidic residues" evidence="15">
    <location>
        <begin position="36"/>
        <end position="45"/>
    </location>
</feature>
<dbReference type="InterPro" id="IPR000679">
    <property type="entry name" value="Znf_GATA"/>
</dbReference>
<evidence type="ECO:0000256" key="8">
    <source>
        <dbReference type="ARBA" id="ARBA00022989"/>
    </source>
</evidence>
<dbReference type="AlphaFoldDB" id="A0AAV9HZR0"/>
<feature type="compositionally biased region" description="Low complexity" evidence="15">
    <location>
        <begin position="427"/>
        <end position="437"/>
    </location>
</feature>
<dbReference type="Pfam" id="PF08507">
    <property type="entry name" value="COPI_assoc"/>
    <property type="match status" value="1"/>
</dbReference>
<dbReference type="PRINTS" id="PR00619">
    <property type="entry name" value="GATAZNFINGER"/>
</dbReference>
<feature type="coiled-coil region" evidence="14">
    <location>
        <begin position="530"/>
        <end position="557"/>
    </location>
</feature>
<sequence>MALTNSPRAIQPRPSADAAPAPRRTALPTRPVNSRDSSEVADRSRNVSGSQEEEKATQIAPGGSSAISRSAAVTPNPPSPLQSDAPSPSNPTVAGSAQTGQVCSNCGTTQTPLWRRSPQGATICNACGLYLKARNTHRPVNLKRPPTVVPSAPRPASVNPSPKANVPILPQPGGPSATYVAADQTPTGSCPGGGKCNGTGGAEGCSGCPAYNNRVSKSASLSVLKCRGTTVAAPDSTTTDTDGPTPIDIGALHLQSQNTTVVIACQNCGTTITPLWRRDEAGHTICNACGLYYKLHGVHRPVTMKKSVIKRRKRVIPAAGGGSPETETASLDRPESPTPAPEETKERGSVNPDGSVNLGLRRRQEPPLTLVPETLLRQNRQTSPPTSSDLAQYHSSSAQHNQYHESLSDENRLAPIASMHMANDRQSSLSPASFLSPSRKRSFSAAEMDQQGLNDSENPKRLSSIKSILNPAASSPDPDDTSDQSRQLRFSPGTTVVSAPSPGAYSNVSGQGSLWDSAASDVEKSKAERRAALAREAEQMRELLAAKERELAELDGRLANLVVGGVMVAGGISQFFGGNLQAIIIGAYVIVFGLATALLEFQIPPQVSRYASFLFSFIGRGIFYLFVGTILFHDHWSRYVAGSIIGFVGAAYIALEFVPNIEPPENMREADQGWGAEQV</sequence>
<keyword evidence="4" id="KW-0479">Metal-binding</keyword>
<dbReference type="GO" id="GO:0000981">
    <property type="term" value="F:DNA-binding transcription factor activity, RNA polymerase II-specific"/>
    <property type="evidence" value="ECO:0007669"/>
    <property type="project" value="TreeGrafter"/>
</dbReference>
<keyword evidence="9" id="KW-0805">Transcription regulation</keyword>
<keyword evidence="3 16" id="KW-0812">Transmembrane</keyword>
<dbReference type="FunFam" id="3.30.50.10:FF:000007">
    <property type="entry name" value="Nitrogen regulatory AreA, N-terminal"/>
    <property type="match status" value="1"/>
</dbReference>
<dbReference type="PROSITE" id="PS00344">
    <property type="entry name" value="GATA_ZN_FINGER_1"/>
    <property type="match status" value="2"/>
</dbReference>
<evidence type="ECO:0000256" key="14">
    <source>
        <dbReference type="SAM" id="Coils"/>
    </source>
</evidence>
<feature type="region of interest" description="Disordered" evidence="15">
    <location>
        <begin position="313"/>
        <end position="407"/>
    </location>
</feature>
<dbReference type="GO" id="GO:0016020">
    <property type="term" value="C:membrane"/>
    <property type="evidence" value="ECO:0007669"/>
    <property type="project" value="UniProtKB-SubCell"/>
</dbReference>
<reference evidence="18" key="1">
    <citation type="journal article" date="2023" name="Mol. Phylogenet. Evol.">
        <title>Genome-scale phylogeny and comparative genomics of the fungal order Sordariales.</title>
        <authorList>
            <person name="Hensen N."/>
            <person name="Bonometti L."/>
            <person name="Westerberg I."/>
            <person name="Brannstrom I.O."/>
            <person name="Guillou S."/>
            <person name="Cros-Aarteil S."/>
            <person name="Calhoun S."/>
            <person name="Haridas S."/>
            <person name="Kuo A."/>
            <person name="Mondo S."/>
            <person name="Pangilinan J."/>
            <person name="Riley R."/>
            <person name="LaButti K."/>
            <person name="Andreopoulos B."/>
            <person name="Lipzen A."/>
            <person name="Chen C."/>
            <person name="Yan M."/>
            <person name="Daum C."/>
            <person name="Ng V."/>
            <person name="Clum A."/>
            <person name="Steindorff A."/>
            <person name="Ohm R.A."/>
            <person name="Martin F."/>
            <person name="Silar P."/>
            <person name="Natvig D.O."/>
            <person name="Lalanne C."/>
            <person name="Gautier V."/>
            <person name="Ament-Velasquez S.L."/>
            <person name="Kruys A."/>
            <person name="Hutchinson M.I."/>
            <person name="Powell A.J."/>
            <person name="Barry K."/>
            <person name="Miller A.N."/>
            <person name="Grigoriev I.V."/>
            <person name="Debuchy R."/>
            <person name="Gladieux P."/>
            <person name="Hiltunen Thoren M."/>
            <person name="Johannesson H."/>
        </authorList>
    </citation>
    <scope>NUCLEOTIDE SEQUENCE</scope>
    <source>
        <strain evidence="18">PSN324</strain>
    </source>
</reference>
<dbReference type="GO" id="GO:0045944">
    <property type="term" value="P:positive regulation of transcription by RNA polymerase II"/>
    <property type="evidence" value="ECO:0007669"/>
    <property type="project" value="TreeGrafter"/>
</dbReference>
<evidence type="ECO:0000256" key="11">
    <source>
        <dbReference type="ARBA" id="ARBA00023163"/>
    </source>
</evidence>